<dbReference type="InterPro" id="IPR013103">
    <property type="entry name" value="RVT_2"/>
</dbReference>
<feature type="domain" description="Retroviral polymerase SH3-like" evidence="4">
    <location>
        <begin position="156"/>
        <end position="210"/>
    </location>
</feature>
<gene>
    <name evidence="5" type="ORF">Tco_0990532</name>
</gene>
<dbReference type="CDD" id="cd09272">
    <property type="entry name" value="RNase_HI_RT_Ty1"/>
    <property type="match status" value="1"/>
</dbReference>
<feature type="compositionally biased region" description="Basic and acidic residues" evidence="1">
    <location>
        <begin position="1068"/>
        <end position="1081"/>
    </location>
</feature>
<evidence type="ECO:0000313" key="5">
    <source>
        <dbReference type="EMBL" id="GJT55478.1"/>
    </source>
</evidence>
<name>A0ABQ5EXE0_9ASTR</name>
<evidence type="ECO:0000259" key="3">
    <source>
        <dbReference type="Pfam" id="PF13976"/>
    </source>
</evidence>
<keyword evidence="6" id="KW-1185">Reference proteome</keyword>
<dbReference type="PANTHER" id="PTHR11439">
    <property type="entry name" value="GAG-POL-RELATED RETROTRANSPOSON"/>
    <property type="match status" value="1"/>
</dbReference>
<feature type="region of interest" description="Disordered" evidence="1">
    <location>
        <begin position="1110"/>
        <end position="1134"/>
    </location>
</feature>
<feature type="domain" description="GAG-pre-integrase" evidence="3">
    <location>
        <begin position="9"/>
        <end position="78"/>
    </location>
</feature>
<dbReference type="InterPro" id="IPR057670">
    <property type="entry name" value="SH3_retrovirus"/>
</dbReference>
<feature type="compositionally biased region" description="Polar residues" evidence="1">
    <location>
        <begin position="1009"/>
        <end position="1018"/>
    </location>
</feature>
<evidence type="ECO:0000259" key="4">
    <source>
        <dbReference type="Pfam" id="PF25597"/>
    </source>
</evidence>
<accession>A0ABQ5EXE0</accession>
<dbReference type="InterPro" id="IPR043502">
    <property type="entry name" value="DNA/RNA_pol_sf"/>
</dbReference>
<dbReference type="PANTHER" id="PTHR11439:SF463">
    <property type="entry name" value="REVERSE TRANSCRIPTASE TY1_COPIA-TYPE DOMAIN-CONTAINING PROTEIN"/>
    <property type="match status" value="1"/>
</dbReference>
<proteinExistence type="predicted"/>
<dbReference type="Pfam" id="PF13976">
    <property type="entry name" value="gag_pre-integrs"/>
    <property type="match status" value="1"/>
</dbReference>
<dbReference type="InterPro" id="IPR025724">
    <property type="entry name" value="GAG-pre-integrase_dom"/>
</dbReference>
<feature type="domain" description="Reverse transcriptase Ty1/copia-type" evidence="2">
    <location>
        <begin position="439"/>
        <end position="576"/>
    </location>
</feature>
<reference evidence="5" key="2">
    <citation type="submission" date="2022-01" db="EMBL/GenBank/DDBJ databases">
        <authorList>
            <person name="Yamashiro T."/>
            <person name="Shiraishi A."/>
            <person name="Satake H."/>
            <person name="Nakayama K."/>
        </authorList>
    </citation>
    <scope>NUCLEOTIDE SEQUENCE</scope>
</reference>
<dbReference type="EMBL" id="BQNB010016760">
    <property type="protein sequence ID" value="GJT55478.1"/>
    <property type="molecule type" value="Genomic_DNA"/>
</dbReference>
<dbReference type="Pfam" id="PF07727">
    <property type="entry name" value="RVT_2"/>
    <property type="match status" value="1"/>
</dbReference>
<comment type="caution">
    <text evidence="5">The sequence shown here is derived from an EMBL/GenBank/DDBJ whole genome shotgun (WGS) entry which is preliminary data.</text>
</comment>
<organism evidence="5 6">
    <name type="scientific">Tanacetum coccineum</name>
    <dbReference type="NCBI Taxonomy" id="301880"/>
    <lineage>
        <taxon>Eukaryota</taxon>
        <taxon>Viridiplantae</taxon>
        <taxon>Streptophyta</taxon>
        <taxon>Embryophyta</taxon>
        <taxon>Tracheophyta</taxon>
        <taxon>Spermatophyta</taxon>
        <taxon>Magnoliopsida</taxon>
        <taxon>eudicotyledons</taxon>
        <taxon>Gunneridae</taxon>
        <taxon>Pentapetalae</taxon>
        <taxon>asterids</taxon>
        <taxon>campanulids</taxon>
        <taxon>Asterales</taxon>
        <taxon>Asteraceae</taxon>
        <taxon>Asteroideae</taxon>
        <taxon>Anthemideae</taxon>
        <taxon>Anthemidinae</taxon>
        <taxon>Tanacetum</taxon>
    </lineage>
</organism>
<evidence type="ECO:0000256" key="1">
    <source>
        <dbReference type="SAM" id="MobiDB-lite"/>
    </source>
</evidence>
<feature type="region of interest" description="Disordered" evidence="1">
    <location>
        <begin position="920"/>
        <end position="1020"/>
    </location>
</feature>
<evidence type="ECO:0000259" key="2">
    <source>
        <dbReference type="Pfam" id="PF07727"/>
    </source>
</evidence>
<dbReference type="Proteomes" id="UP001151760">
    <property type="component" value="Unassembled WGS sequence"/>
</dbReference>
<dbReference type="Pfam" id="PF25597">
    <property type="entry name" value="SH3_retrovirus"/>
    <property type="match status" value="1"/>
</dbReference>
<protein>
    <submittedName>
        <fullName evidence="5">Retrovirus-related pol polyprotein from transposon TNT 1-94</fullName>
    </submittedName>
</protein>
<reference evidence="5" key="1">
    <citation type="journal article" date="2022" name="Int. J. Mol. Sci.">
        <title>Draft Genome of Tanacetum Coccineum: Genomic Comparison of Closely Related Tanacetum-Family Plants.</title>
        <authorList>
            <person name="Yamashiro T."/>
            <person name="Shiraishi A."/>
            <person name="Nakayama K."/>
            <person name="Satake H."/>
        </authorList>
    </citation>
    <scope>NUCLEOTIDE SEQUENCE</scope>
</reference>
<dbReference type="SUPFAM" id="SSF56672">
    <property type="entry name" value="DNA/RNA polymerases"/>
    <property type="match status" value="1"/>
</dbReference>
<feature type="region of interest" description="Disordered" evidence="1">
    <location>
        <begin position="1039"/>
        <end position="1093"/>
    </location>
</feature>
<evidence type="ECO:0000313" key="6">
    <source>
        <dbReference type="Proteomes" id="UP001151760"/>
    </source>
</evidence>
<sequence length="1134" mass="128519">MIALRVRDVYVLDITSSAQESCFFAKDFDNLNWLWHKRLAHLYFKTINKLAKQNLVIGIPSLVYSKDKPCSSCEKGKHHRASFKTKQTSSIKKCLHLLYMDLFGHVTPRSINHEKYTLVIVDEYSRSTIVKRHLKTPYEIFCKRIPNIKFLHVFGCPVYIHNHKDHLGKFDEKADDDYLLGYSLVSKAFRFFNTKSQQTEETYHITFDESPDAIKFSRPSVDNINIAETGRYPFDEYLHPYEPSQRYQTNNNDVSFIEHYECPEPVVLETKVSSDQNGQADQNDQSAQTDEILNDDLSEHSNHTNDEQIIDNLLNTEDIQITEHLSSLNEEDTSVQNTIPIPNPSSSIPSMVIPAPQDRWSQDKHIERVNIIGNPGAGMLTRAMAKELSAASAHECLFVDFLSEEEPKKVHEVLKHPGWVDAMQDELNQFAKNKVWTLAYGKTIIGSKWVFSNKRDETGIVIKNKARLVAQGYNQQEGIDYDETFAPVARLEAIIIFLAFATYMNFIVYQMDVKCAFLNGKLKEEVYVKQPLGFKSNEFPNHVCKFEKARYGLKQAPRAWYETLSTFLTKHKFVRVKIPMVPPNNLGPDLSGKAVNETQYRGMIESLMYLTASRPDIQLSTCLYARYQANLKESHLIAVKRTFRKSTSAMSLAEAEYVAAGCCANILWMKSQLTDYDIIYEKVPIFCDNTSAIAILNNPVLHSIKKHIDIRYHFIRDHILKGDIELHFIPTKYQLADIFTKPLDEPSFKRLIVELDQVEFIFEEIYFTINNEVALLYPSHSNLEYFKEVSDFISKCCLKEAFIRAPTQYKEYLHEFWYTAKTLDDSKIWISTPTGGIRGYIGYSEEIGAKGTLKKNCLPPRWRLLIGQVIQCLGGKTGGLDQISNKDATIMYCLANEALKPNQTEGSPFTDHMNSIFNLDVPVDPKAPKPSSQIEEVPQGKKPGAKIQFGQGQSPSHPSPPTPVVGDMHKEAQQAAGGPTSLGATSEEGAHPQLSSDYTAEANPGLSAHNDSIPSQQGMDKETKNYSIDHIFVGTNPSVLVDQTKSNGDRLKTAHTNSDESEEEEEVAKDKDTHASSHDVPEDTSIPYPSSPKLAQIQELMAQHELSKLFVTPRQGRNASRDEKGNHHNTLASI</sequence>